<organism evidence="14 15">
    <name type="scientific">Neolentinus lepideus HHB14362 ss-1</name>
    <dbReference type="NCBI Taxonomy" id="1314782"/>
    <lineage>
        <taxon>Eukaryota</taxon>
        <taxon>Fungi</taxon>
        <taxon>Dikarya</taxon>
        <taxon>Basidiomycota</taxon>
        <taxon>Agaricomycotina</taxon>
        <taxon>Agaricomycetes</taxon>
        <taxon>Gloeophyllales</taxon>
        <taxon>Gloeophyllaceae</taxon>
        <taxon>Neolentinus</taxon>
    </lineage>
</organism>
<evidence type="ECO:0000256" key="3">
    <source>
        <dbReference type="ARBA" id="ARBA00022603"/>
    </source>
</evidence>
<protein>
    <recommendedName>
        <fullName evidence="11">mRNA cap guanine-N(7) methyltransferase</fullName>
        <ecNumber evidence="2">2.1.1.56</ecNumber>
    </recommendedName>
    <alternativeName>
        <fullName evidence="8">mRNA (guanine-N(7))-methyltransferase</fullName>
    </alternativeName>
    <alternativeName>
        <fullName evidence="9">mRNA cap methyltransferase</fullName>
    </alternativeName>
</protein>
<keyword evidence="7" id="KW-0506">mRNA capping</keyword>
<evidence type="ECO:0000256" key="12">
    <source>
        <dbReference type="SAM" id="MobiDB-lite"/>
    </source>
</evidence>
<evidence type="ECO:0000256" key="11">
    <source>
        <dbReference type="ARBA" id="ARBA00049739"/>
    </source>
</evidence>
<evidence type="ECO:0000259" key="13">
    <source>
        <dbReference type="PROSITE" id="PS51562"/>
    </source>
</evidence>
<feature type="compositionally biased region" description="Pro residues" evidence="12">
    <location>
        <begin position="265"/>
        <end position="282"/>
    </location>
</feature>
<feature type="compositionally biased region" description="Pro residues" evidence="12">
    <location>
        <begin position="90"/>
        <end position="99"/>
    </location>
</feature>
<gene>
    <name evidence="14" type="ORF">NEOLEDRAFT_1240933</name>
</gene>
<dbReference type="GO" id="GO:0005634">
    <property type="term" value="C:nucleus"/>
    <property type="evidence" value="ECO:0007669"/>
    <property type="project" value="TreeGrafter"/>
</dbReference>
<dbReference type="InterPro" id="IPR039753">
    <property type="entry name" value="RG7MT1"/>
</dbReference>
<dbReference type="AlphaFoldDB" id="A0A165TCF8"/>
<evidence type="ECO:0000256" key="5">
    <source>
        <dbReference type="ARBA" id="ARBA00022691"/>
    </source>
</evidence>
<dbReference type="CDD" id="cd02440">
    <property type="entry name" value="AdoMet_MTases"/>
    <property type="match status" value="1"/>
</dbReference>
<accession>A0A165TCF8</accession>
<dbReference type="EC" id="2.1.1.56" evidence="2"/>
<dbReference type="PROSITE" id="PS51562">
    <property type="entry name" value="RNA_CAP0_MT"/>
    <property type="match status" value="1"/>
</dbReference>
<dbReference type="PANTHER" id="PTHR12189">
    <property type="entry name" value="MRNA GUANINE-7- METHYLTRANSFERASE"/>
    <property type="match status" value="1"/>
</dbReference>
<dbReference type="GO" id="GO:0004482">
    <property type="term" value="F:mRNA 5'-cap (guanine-N7-)-methyltransferase activity"/>
    <property type="evidence" value="ECO:0007669"/>
    <property type="project" value="UniProtKB-EC"/>
</dbReference>
<evidence type="ECO:0000256" key="1">
    <source>
        <dbReference type="ARBA" id="ARBA00003378"/>
    </source>
</evidence>
<proteinExistence type="predicted"/>
<reference evidence="14 15" key="1">
    <citation type="journal article" date="2016" name="Mol. Biol. Evol.">
        <title>Comparative Genomics of Early-Diverging Mushroom-Forming Fungi Provides Insights into the Origins of Lignocellulose Decay Capabilities.</title>
        <authorList>
            <person name="Nagy L.G."/>
            <person name="Riley R."/>
            <person name="Tritt A."/>
            <person name="Adam C."/>
            <person name="Daum C."/>
            <person name="Floudas D."/>
            <person name="Sun H."/>
            <person name="Yadav J.S."/>
            <person name="Pangilinan J."/>
            <person name="Larsson K.H."/>
            <person name="Matsuura K."/>
            <person name="Barry K."/>
            <person name="Labutti K."/>
            <person name="Kuo R."/>
            <person name="Ohm R.A."/>
            <person name="Bhattacharya S.S."/>
            <person name="Shirouzu T."/>
            <person name="Yoshinaga Y."/>
            <person name="Martin F.M."/>
            <person name="Grigoriev I.V."/>
            <person name="Hibbett D.S."/>
        </authorList>
    </citation>
    <scope>NUCLEOTIDE SEQUENCE [LARGE SCALE GENOMIC DNA]</scope>
    <source>
        <strain evidence="14 15">HHB14362 ss-1</strain>
    </source>
</reference>
<dbReference type="InParanoid" id="A0A165TCF8"/>
<dbReference type="STRING" id="1314782.A0A165TCF8"/>
<feature type="compositionally biased region" description="Polar residues" evidence="12">
    <location>
        <begin position="188"/>
        <end position="199"/>
    </location>
</feature>
<evidence type="ECO:0000313" key="15">
    <source>
        <dbReference type="Proteomes" id="UP000076761"/>
    </source>
</evidence>
<evidence type="ECO:0000313" key="14">
    <source>
        <dbReference type="EMBL" id="KZT26463.1"/>
    </source>
</evidence>
<feature type="compositionally biased region" description="Low complexity" evidence="12">
    <location>
        <begin position="200"/>
        <end position="218"/>
    </location>
</feature>
<comment type="function">
    <text evidence="1">Responsible for methylating the 5'-cap structure of mRNAs.</text>
</comment>
<dbReference type="Pfam" id="PF03291">
    <property type="entry name" value="mRNA_G-N7_MeTrfase"/>
    <property type="match status" value="1"/>
</dbReference>
<comment type="catalytic activity">
    <reaction evidence="10">
        <text>a 5'-end (5'-triphosphoguanosine)-ribonucleoside in mRNA + S-adenosyl-L-methionine = a 5'-end (N(7)-methyl 5'-triphosphoguanosine)-ribonucleoside in mRNA + S-adenosyl-L-homocysteine</text>
        <dbReference type="Rhea" id="RHEA:67008"/>
        <dbReference type="Rhea" id="RHEA-COMP:17166"/>
        <dbReference type="Rhea" id="RHEA-COMP:17167"/>
        <dbReference type="ChEBI" id="CHEBI:57856"/>
        <dbReference type="ChEBI" id="CHEBI:59789"/>
        <dbReference type="ChEBI" id="CHEBI:156461"/>
        <dbReference type="ChEBI" id="CHEBI:167617"/>
        <dbReference type="EC" id="2.1.1.56"/>
    </reaction>
</comment>
<feature type="compositionally biased region" description="Polar residues" evidence="12">
    <location>
        <begin position="124"/>
        <end position="137"/>
    </location>
</feature>
<dbReference type="PANTHER" id="PTHR12189:SF2">
    <property type="entry name" value="MRNA CAP GUANINE-N7 METHYLTRANSFERASE"/>
    <property type="match status" value="1"/>
</dbReference>
<keyword evidence="7" id="KW-0507">mRNA processing</keyword>
<dbReference type="InterPro" id="IPR029063">
    <property type="entry name" value="SAM-dependent_MTases_sf"/>
</dbReference>
<dbReference type="Gene3D" id="3.40.50.150">
    <property type="entry name" value="Vaccinia Virus protein VP39"/>
    <property type="match status" value="1"/>
</dbReference>
<keyword evidence="15" id="KW-1185">Reference proteome</keyword>
<dbReference type="FunCoup" id="A0A165TCF8">
    <property type="interactions" value="731"/>
</dbReference>
<dbReference type="GO" id="GO:0003723">
    <property type="term" value="F:RNA binding"/>
    <property type="evidence" value="ECO:0007669"/>
    <property type="project" value="UniProtKB-KW"/>
</dbReference>
<feature type="region of interest" description="Disordered" evidence="12">
    <location>
        <begin position="315"/>
        <end position="348"/>
    </location>
</feature>
<feature type="domain" description="MRNA cap 0 methyltransferase" evidence="13">
    <location>
        <begin position="366"/>
        <end position="672"/>
    </location>
</feature>
<name>A0A165TCF8_9AGAM</name>
<dbReference type="OrthoDB" id="10248867at2759"/>
<dbReference type="InterPro" id="IPR004971">
    <property type="entry name" value="mRNA_G-N7_MeTrfase_dom"/>
</dbReference>
<evidence type="ECO:0000256" key="6">
    <source>
        <dbReference type="ARBA" id="ARBA00022884"/>
    </source>
</evidence>
<keyword evidence="3" id="KW-0489">Methyltransferase</keyword>
<dbReference type="SUPFAM" id="SSF53335">
    <property type="entry name" value="S-adenosyl-L-methionine-dependent methyltransferases"/>
    <property type="match status" value="1"/>
</dbReference>
<evidence type="ECO:0000256" key="8">
    <source>
        <dbReference type="ARBA" id="ARBA00032772"/>
    </source>
</evidence>
<dbReference type="Proteomes" id="UP000076761">
    <property type="component" value="Unassembled WGS sequence"/>
</dbReference>
<evidence type="ECO:0000256" key="2">
    <source>
        <dbReference type="ARBA" id="ARBA00011926"/>
    </source>
</evidence>
<evidence type="ECO:0000256" key="9">
    <source>
        <dbReference type="ARBA" id="ARBA00033387"/>
    </source>
</evidence>
<evidence type="ECO:0000256" key="10">
    <source>
        <dbReference type="ARBA" id="ARBA00044712"/>
    </source>
</evidence>
<feature type="region of interest" description="Disordered" evidence="12">
    <location>
        <begin position="1"/>
        <end position="283"/>
    </location>
</feature>
<keyword evidence="6" id="KW-0694">RNA-binding</keyword>
<evidence type="ECO:0000256" key="4">
    <source>
        <dbReference type="ARBA" id="ARBA00022679"/>
    </source>
</evidence>
<evidence type="ECO:0000256" key="7">
    <source>
        <dbReference type="ARBA" id="ARBA00023042"/>
    </source>
</evidence>
<feature type="compositionally biased region" description="Polar residues" evidence="12">
    <location>
        <begin position="43"/>
        <end position="65"/>
    </location>
</feature>
<dbReference type="EMBL" id="KV425566">
    <property type="protein sequence ID" value="KZT26463.1"/>
    <property type="molecule type" value="Genomic_DNA"/>
</dbReference>
<keyword evidence="4" id="KW-0808">Transferase</keyword>
<keyword evidence="5" id="KW-0949">S-adenosyl-L-methionine</keyword>
<feature type="compositionally biased region" description="Low complexity" evidence="12">
    <location>
        <begin position="146"/>
        <end position="173"/>
    </location>
</feature>
<sequence>MPAFDPVRDAVLNSPISPSQALPFSRPGTADPATGRPIGGSVFSFSMAHNSSPTSETSRPATATPNGIAPGTSPSLSRRATDLSVLLNNGPPPQSPAPQTPLFTPTIERRGSTLSQILLPEPSAGSSPGQQSENKLSQLDPLGRRSSSAHSSSEQVNEPPGSSYFSFRPSPSSAQFNNSVSPFAHSFPSASGASPVNLNRSPVMPASRPSSSSSMTARYDPVHAASNRPHHDAASSPFSMLPPPPPISSSRATSPKISPSMKHTPAPPSPKATPPVAPPPKTLPYAPTHRITPASSVLIPLTKAEIETFNNLSGSRKLTKKRKRIDVEPDEDGDEENRRKRSKDVSLIAGHYNARPDVGTKQRLQSPIIGLKAFNNWVKAVLIGRFAHTALRDSPWADGKYGGGRGGKVLDLGCGKGGDLTKWAKAAVAEYVGLDIAAVSIEQARSRHAQMHPSSRFPAFFAAADCYNLPISTVVPESILSSPSRPPSDRPNDGPEVFDVVSMQFCMHYAFENETKARTMLDNVSRYLRRGGVFIGTIPNADLMLQRLLSLPPDAPPRFGNSVYTIQFDDRRPKEQRPVFGDRYSFFLTDAVENVPEYVVIWEQFVRLAKEYNLHEVYKREFHEVFQENQKDAEFGPLMVRMKVVDKNGESHMDEDQWEAANIYIAFAFEKR</sequence>